<organism evidence="4 5">
    <name type="scientific">Iris pallida</name>
    <name type="common">Sweet iris</name>
    <dbReference type="NCBI Taxonomy" id="29817"/>
    <lineage>
        <taxon>Eukaryota</taxon>
        <taxon>Viridiplantae</taxon>
        <taxon>Streptophyta</taxon>
        <taxon>Embryophyta</taxon>
        <taxon>Tracheophyta</taxon>
        <taxon>Spermatophyta</taxon>
        <taxon>Magnoliopsida</taxon>
        <taxon>Liliopsida</taxon>
        <taxon>Asparagales</taxon>
        <taxon>Iridaceae</taxon>
        <taxon>Iridoideae</taxon>
        <taxon>Irideae</taxon>
        <taxon>Iris</taxon>
    </lineage>
</organism>
<protein>
    <submittedName>
        <fullName evidence="4">Protein MICRORCHIDIA 6</fullName>
    </submittedName>
</protein>
<evidence type="ECO:0000259" key="3">
    <source>
        <dbReference type="Pfam" id="PF17942"/>
    </source>
</evidence>
<dbReference type="EMBL" id="JANAVB010003400">
    <property type="protein sequence ID" value="KAJ6849599.1"/>
    <property type="molecule type" value="Genomic_DNA"/>
</dbReference>
<dbReference type="Proteomes" id="UP001140949">
    <property type="component" value="Unassembled WGS sequence"/>
</dbReference>
<reference evidence="4" key="2">
    <citation type="submission" date="2023-04" db="EMBL/GenBank/DDBJ databases">
        <authorList>
            <person name="Bruccoleri R.E."/>
            <person name="Oakeley E.J."/>
            <person name="Faust A.-M."/>
            <person name="Dessus-Babus S."/>
            <person name="Altorfer M."/>
            <person name="Burckhardt D."/>
            <person name="Oertli M."/>
            <person name="Naumann U."/>
            <person name="Petersen F."/>
            <person name="Wong J."/>
        </authorList>
    </citation>
    <scope>NUCLEOTIDE SEQUENCE</scope>
    <source>
        <strain evidence="4">GSM-AAB239-AS_SAM_17_03QT</strain>
        <tissue evidence="4">Leaf</tissue>
    </source>
</reference>
<name>A0AAX6I8P9_IRIPA</name>
<feature type="domain" description="Morc S5" evidence="3">
    <location>
        <begin position="3"/>
        <end position="86"/>
    </location>
</feature>
<evidence type="ECO:0000313" key="4">
    <source>
        <dbReference type="EMBL" id="KAJ6849599.1"/>
    </source>
</evidence>
<keyword evidence="2" id="KW-0234">DNA repair</keyword>
<dbReference type="Pfam" id="PF17942">
    <property type="entry name" value="Morc6_S5"/>
    <property type="match status" value="1"/>
</dbReference>
<accession>A0AAX6I8P9</accession>
<keyword evidence="1" id="KW-0227">DNA damage</keyword>
<dbReference type="GO" id="GO:0006281">
    <property type="term" value="P:DNA repair"/>
    <property type="evidence" value="ECO:0007669"/>
    <property type="project" value="UniProtKB-KW"/>
</dbReference>
<comment type="caution">
    <text evidence="4">The sequence shown here is derived from an EMBL/GenBank/DDBJ whole genome shotgun (WGS) entry which is preliminary data.</text>
</comment>
<dbReference type="GO" id="GO:0016887">
    <property type="term" value="F:ATP hydrolysis activity"/>
    <property type="evidence" value="ECO:0007669"/>
    <property type="project" value="InterPro"/>
</dbReference>
<evidence type="ECO:0000313" key="5">
    <source>
        <dbReference type="Proteomes" id="UP001140949"/>
    </source>
</evidence>
<dbReference type="InterPro" id="IPR041006">
    <property type="entry name" value="Morc_S5"/>
</dbReference>
<evidence type="ECO:0000256" key="1">
    <source>
        <dbReference type="ARBA" id="ARBA00022763"/>
    </source>
</evidence>
<dbReference type="AlphaFoldDB" id="A0AAX6I8P9"/>
<reference evidence="4" key="1">
    <citation type="journal article" date="2023" name="GigaByte">
        <title>Genome assembly of the bearded iris, Iris pallida Lam.</title>
        <authorList>
            <person name="Bruccoleri R.E."/>
            <person name="Oakeley E.J."/>
            <person name="Faust A.M.E."/>
            <person name="Altorfer M."/>
            <person name="Dessus-Babus S."/>
            <person name="Burckhardt D."/>
            <person name="Oertli M."/>
            <person name="Naumann U."/>
            <person name="Petersen F."/>
            <person name="Wong J."/>
        </authorList>
    </citation>
    <scope>NUCLEOTIDE SEQUENCE</scope>
    <source>
        <strain evidence="4">GSM-AAB239-AS_SAM_17_03QT</strain>
    </source>
</reference>
<proteinExistence type="predicted"/>
<dbReference type="InterPro" id="IPR045261">
    <property type="entry name" value="MORC_ATPase"/>
</dbReference>
<dbReference type="GO" id="GO:0005634">
    <property type="term" value="C:nucleus"/>
    <property type="evidence" value="ECO:0007669"/>
    <property type="project" value="TreeGrafter"/>
</dbReference>
<dbReference type="PANTHER" id="PTHR23336:SF44">
    <property type="entry name" value="PROTEIN MICRORCHIDIA 6"/>
    <property type="match status" value="1"/>
</dbReference>
<keyword evidence="5" id="KW-1185">Reference proteome</keyword>
<gene>
    <name evidence="4" type="ORF">M6B38_267795</name>
</gene>
<sequence>MAEVISTIGYLKEAPNVSIHGFNIYHKNRLILTFTSVVGPASSKRRGDSGVLEANFIKPTHDKQGFETSTLYQKLETCLKETTNEYCFDLGKICGVKFHLDYIFF</sequence>
<evidence type="ECO:0000256" key="2">
    <source>
        <dbReference type="ARBA" id="ARBA00023204"/>
    </source>
</evidence>
<dbReference type="PANTHER" id="PTHR23336">
    <property type="entry name" value="ZINC FINGER CW-TYPE COILED-COIL DOMAIN PROTEIN 3"/>
    <property type="match status" value="1"/>
</dbReference>